<dbReference type="FunFam" id="3.40.50.11260:FF:000005">
    <property type="entry name" value="Heat shock protein 90"/>
    <property type="match status" value="1"/>
</dbReference>
<keyword evidence="7 10" id="KW-0143">Chaperone</keyword>
<evidence type="ECO:0000259" key="12">
    <source>
        <dbReference type="SMART" id="SM00387"/>
    </source>
</evidence>
<evidence type="ECO:0000256" key="3">
    <source>
        <dbReference type="ARBA" id="ARBA00022490"/>
    </source>
</evidence>
<reference evidence="13 14" key="1">
    <citation type="submission" date="2019-09" db="EMBL/GenBank/DDBJ databases">
        <title>Complete genome sequence of Mycobacterium avium subsp. hominissuis strain JP-H-1.</title>
        <authorList>
            <person name="Kinoshita Y."/>
            <person name="Niwa H."/>
            <person name="Uchida-Fujii E."/>
            <person name="Nukada T."/>
        </authorList>
    </citation>
    <scope>NUCLEOTIDE SEQUENCE [LARGE SCALE GENOMIC DNA]</scope>
    <source>
        <strain evidence="13 14">JP-H-1</strain>
    </source>
</reference>
<dbReference type="CDD" id="cd16927">
    <property type="entry name" value="HATPase_Hsp90-like"/>
    <property type="match status" value="1"/>
</dbReference>
<dbReference type="GO" id="GO:0005737">
    <property type="term" value="C:cytoplasm"/>
    <property type="evidence" value="ECO:0007669"/>
    <property type="project" value="UniProtKB-SubCell"/>
</dbReference>
<dbReference type="Gene3D" id="3.40.50.11260">
    <property type="match status" value="1"/>
</dbReference>
<evidence type="ECO:0000313" key="13">
    <source>
        <dbReference type="EMBL" id="BBN47715.1"/>
    </source>
</evidence>
<dbReference type="GeneID" id="75269711"/>
<feature type="binding site" evidence="11">
    <location>
        <position position="100"/>
    </location>
    <ligand>
        <name>ATP</name>
        <dbReference type="ChEBI" id="CHEBI:30616"/>
    </ligand>
</feature>
<dbReference type="SUPFAM" id="SSF110942">
    <property type="entry name" value="HSP90 C-terminal domain"/>
    <property type="match status" value="1"/>
</dbReference>
<name>A0AAI8X2E6_MYCAV</name>
<dbReference type="InterPro" id="IPR020575">
    <property type="entry name" value="Hsp90_N"/>
</dbReference>
<dbReference type="InterPro" id="IPR003594">
    <property type="entry name" value="HATPase_dom"/>
</dbReference>
<accession>A0AAI8X2E6</accession>
<dbReference type="Pfam" id="PF00183">
    <property type="entry name" value="HSP90"/>
    <property type="match status" value="1"/>
</dbReference>
<evidence type="ECO:0000256" key="5">
    <source>
        <dbReference type="ARBA" id="ARBA00022840"/>
    </source>
</evidence>
<dbReference type="Pfam" id="PF13589">
    <property type="entry name" value="HATPase_c_3"/>
    <property type="match status" value="1"/>
</dbReference>
<feature type="region of interest" description="A; substrate-binding" evidence="10">
    <location>
        <begin position="1"/>
        <end position="352"/>
    </location>
</feature>
<dbReference type="FunFam" id="1.20.120.790:FF:000006">
    <property type="entry name" value="Chaperone protein HtpG"/>
    <property type="match status" value="1"/>
</dbReference>
<dbReference type="NCBIfam" id="NF003555">
    <property type="entry name" value="PRK05218.1"/>
    <property type="match status" value="1"/>
</dbReference>
<comment type="subcellular location">
    <subcellularLocation>
        <location evidence="1 10">Cytoplasm</location>
    </subcellularLocation>
</comment>
<dbReference type="PRINTS" id="PR00775">
    <property type="entry name" value="HEATSHOCK90"/>
</dbReference>
<dbReference type="GO" id="GO:0016887">
    <property type="term" value="F:ATP hydrolysis activity"/>
    <property type="evidence" value="ECO:0007669"/>
    <property type="project" value="InterPro"/>
</dbReference>
<dbReference type="SMART" id="SM00387">
    <property type="entry name" value="HATPase_c"/>
    <property type="match status" value="1"/>
</dbReference>
<dbReference type="GO" id="GO:0051082">
    <property type="term" value="F:unfolded protein binding"/>
    <property type="evidence" value="ECO:0007669"/>
    <property type="project" value="UniProtKB-UniRule"/>
</dbReference>
<evidence type="ECO:0000256" key="10">
    <source>
        <dbReference type="HAMAP-Rule" id="MF_00505"/>
    </source>
</evidence>
<dbReference type="FunFam" id="3.30.230.80:FF:000002">
    <property type="entry name" value="Molecular chaperone HtpG"/>
    <property type="match status" value="1"/>
</dbReference>
<dbReference type="PIRSF" id="PIRSF002583">
    <property type="entry name" value="Hsp90"/>
    <property type="match status" value="1"/>
</dbReference>
<feature type="binding site" evidence="11">
    <location>
        <begin position="101"/>
        <end position="102"/>
    </location>
    <ligand>
        <name>ATP</name>
        <dbReference type="ChEBI" id="CHEBI:30616"/>
    </ligand>
</feature>
<dbReference type="HAMAP" id="MF_00505">
    <property type="entry name" value="HSP90"/>
    <property type="match status" value="1"/>
</dbReference>
<dbReference type="AlphaFoldDB" id="A0AAI8X2E6"/>
<keyword evidence="6 10" id="KW-0346">Stress response</keyword>
<evidence type="ECO:0000256" key="7">
    <source>
        <dbReference type="ARBA" id="ARBA00023186"/>
    </source>
</evidence>
<dbReference type="Gene3D" id="1.20.120.790">
    <property type="entry name" value="Heat shock protein 90, C-terminal domain"/>
    <property type="match status" value="1"/>
</dbReference>
<keyword evidence="4 10" id="KW-0547">Nucleotide-binding</keyword>
<dbReference type="SMR" id="A0AAI8X2E6"/>
<comment type="similarity">
    <text evidence="2 10">Belongs to the heat shock protein 90 family.</text>
</comment>
<dbReference type="Proteomes" id="UP000327362">
    <property type="component" value="Chromosome"/>
</dbReference>
<comment type="function">
    <text evidence="8 10">Molecular chaperone. Has ATPase activity.</text>
</comment>
<feature type="region of interest" description="C" evidence="10">
    <location>
        <begin position="567"/>
        <end position="644"/>
    </location>
</feature>
<feature type="binding site" evidence="11">
    <location>
        <position position="39"/>
    </location>
    <ligand>
        <name>ATP</name>
        <dbReference type="ChEBI" id="CHEBI:30616"/>
    </ligand>
</feature>
<keyword evidence="3 10" id="KW-0963">Cytoplasm</keyword>
<gene>
    <name evidence="10 13" type="primary">htpG</name>
    <name evidence="13" type="ORF">JPH1_21900</name>
</gene>
<evidence type="ECO:0000256" key="11">
    <source>
        <dbReference type="PIRSR" id="PIRSR002583-1"/>
    </source>
</evidence>
<evidence type="ECO:0000256" key="4">
    <source>
        <dbReference type="ARBA" id="ARBA00022741"/>
    </source>
</evidence>
<feature type="binding site" evidence="11">
    <location>
        <position position="352"/>
    </location>
    <ligand>
        <name>ATP</name>
        <dbReference type="ChEBI" id="CHEBI:30616"/>
    </ligand>
</feature>
<proteinExistence type="inferred from homology"/>
<comment type="subunit">
    <text evidence="10">Homodimer.</text>
</comment>
<dbReference type="EMBL" id="AP020326">
    <property type="protein sequence ID" value="BBN47715.1"/>
    <property type="molecule type" value="Genomic_DNA"/>
</dbReference>
<organism evidence="13 14">
    <name type="scientific">Mycobacterium avium subsp. hominissuis</name>
    <dbReference type="NCBI Taxonomy" id="439334"/>
    <lineage>
        <taxon>Bacteria</taxon>
        <taxon>Bacillati</taxon>
        <taxon>Actinomycetota</taxon>
        <taxon>Actinomycetes</taxon>
        <taxon>Mycobacteriales</taxon>
        <taxon>Mycobacteriaceae</taxon>
        <taxon>Mycobacterium</taxon>
        <taxon>Mycobacterium avium complex (MAC)</taxon>
    </lineage>
</organism>
<feature type="binding site" evidence="11">
    <location>
        <position position="81"/>
    </location>
    <ligand>
        <name>ATP</name>
        <dbReference type="ChEBI" id="CHEBI:30616"/>
    </ligand>
</feature>
<dbReference type="GO" id="GO:0005524">
    <property type="term" value="F:ATP binding"/>
    <property type="evidence" value="ECO:0007669"/>
    <property type="project" value="UniProtKB-UniRule"/>
</dbReference>
<feature type="domain" description="Histidine kinase/HSP90-like ATPase" evidence="12">
    <location>
        <begin position="28"/>
        <end position="188"/>
    </location>
</feature>
<feature type="binding site" evidence="11">
    <location>
        <position position="35"/>
    </location>
    <ligand>
        <name>ATP</name>
        <dbReference type="ChEBI" id="CHEBI:30616"/>
    </ligand>
</feature>
<evidence type="ECO:0000256" key="1">
    <source>
        <dbReference type="ARBA" id="ARBA00004496"/>
    </source>
</evidence>
<dbReference type="InterPro" id="IPR036890">
    <property type="entry name" value="HATPase_C_sf"/>
</dbReference>
<dbReference type="SUPFAM" id="SSF54211">
    <property type="entry name" value="Ribosomal protein S5 domain 2-like"/>
    <property type="match status" value="1"/>
</dbReference>
<dbReference type="InterPro" id="IPR020568">
    <property type="entry name" value="Ribosomal_Su5_D2-typ_SF"/>
</dbReference>
<comment type="caution">
    <text evidence="10">Lacks conserved residue(s) required for the propagation of feature annotation.</text>
</comment>
<feature type="binding site" evidence="11">
    <location>
        <position position="178"/>
    </location>
    <ligand>
        <name>ATP</name>
        <dbReference type="ChEBI" id="CHEBI:30616"/>
    </ligand>
</feature>
<dbReference type="GO" id="GO:0140662">
    <property type="term" value="F:ATP-dependent protein folding chaperone"/>
    <property type="evidence" value="ECO:0007669"/>
    <property type="project" value="InterPro"/>
</dbReference>
<dbReference type="Gene3D" id="3.30.230.80">
    <property type="match status" value="1"/>
</dbReference>
<dbReference type="InterPro" id="IPR037196">
    <property type="entry name" value="HSP90_C"/>
</dbReference>
<evidence type="ECO:0000256" key="2">
    <source>
        <dbReference type="ARBA" id="ARBA00008239"/>
    </source>
</evidence>
<feature type="binding site" evidence="11">
    <location>
        <begin position="128"/>
        <end position="133"/>
    </location>
    <ligand>
        <name>ATP</name>
        <dbReference type="ChEBI" id="CHEBI:30616"/>
    </ligand>
</feature>
<evidence type="ECO:0000313" key="14">
    <source>
        <dbReference type="Proteomes" id="UP000327362"/>
    </source>
</evidence>
<dbReference type="Gene3D" id="3.30.565.10">
    <property type="entry name" value="Histidine kinase-like ATPase, C-terminal domain"/>
    <property type="match status" value="1"/>
</dbReference>
<dbReference type="PANTHER" id="PTHR11528">
    <property type="entry name" value="HEAT SHOCK PROTEIN 90 FAMILY MEMBER"/>
    <property type="match status" value="1"/>
</dbReference>
<sequence>MNARVEQLEFQAEARQLLDLMVHSVYSNKDSFLRELISNASDALDKLRLEAFRNKDLDVDTSDLHIQIEVDKDARTLTIRDNGIGMTRAEVVDLIGTLAKSGTAELRQQLREAKNAQNEAASEELIGQFGIGFYSSFMVADKVELLTRKAGESEATKWESSGEGTYTIESVENAPQGTSVTLHLKPEDTEDELHDYTSEFKIKSLVKKYSDFIAWPIRMEVERRTPATEEGGEETVTREVETLNSMKALWARPKDEVSEEEYKEFYKHIAHAWDDPLEVIAMKAEGTFEYQALLFIPSHAPFDLFNRDAHTGIQLYVKRVFIMGDCDQLMPEYLRFVKGVVDAQDMSLNVSREILQQDRQIKAIRRRLTKKVLSTIKELQSERPDDYRTFWTQFGRVVKEGLLSDFDNQETLLQLCSFASTHSEEEATTLAQYVERMKEGQTQIFYATGETRQQILKSPHLEAFKAKGYEVLLLTDPVDEVWVGTVTEFDGKPLQSIAKGEVDLSAEGEESQAEREEQQKEFADLLAWLKDTLSDHVKEVRLSNRLTDSPACLITDAFGITPALARLYRASGQDIPVGKRILELNPKHPLVTGLRQAHQDRADDPSVAETAELLYGTALLAEGGALDDPARFAEILADRLARTL</sequence>
<keyword evidence="5 10" id="KW-0067">ATP-binding</keyword>
<feature type="binding site" evidence="11">
    <location>
        <position position="86"/>
    </location>
    <ligand>
        <name>ATP</name>
        <dbReference type="ChEBI" id="CHEBI:30616"/>
    </ligand>
</feature>
<dbReference type="RefSeq" id="WP_009976349.1">
    <property type="nucleotide sequence ID" value="NZ_AP020326.1"/>
</dbReference>
<evidence type="ECO:0000256" key="9">
    <source>
        <dbReference type="ARBA" id="ARBA00070675"/>
    </source>
</evidence>
<protein>
    <recommendedName>
        <fullName evidence="9 10">Chaperone protein HtpG</fullName>
    </recommendedName>
    <alternativeName>
        <fullName evidence="10">Heat shock protein HtpG</fullName>
    </alternativeName>
    <alternativeName>
        <fullName evidence="10">High temperature protein G</fullName>
    </alternativeName>
</protein>
<evidence type="ECO:0000256" key="6">
    <source>
        <dbReference type="ARBA" id="ARBA00023016"/>
    </source>
</evidence>
<evidence type="ECO:0000256" key="8">
    <source>
        <dbReference type="ARBA" id="ARBA00058590"/>
    </source>
</evidence>
<dbReference type="FunFam" id="3.30.565.10:FF:000009">
    <property type="entry name" value="Molecular chaperone HtpG"/>
    <property type="match status" value="1"/>
</dbReference>
<dbReference type="InterPro" id="IPR001404">
    <property type="entry name" value="Hsp90_fam"/>
</dbReference>
<dbReference type="SUPFAM" id="SSF55874">
    <property type="entry name" value="ATPase domain of HSP90 chaperone/DNA topoisomerase II/histidine kinase"/>
    <property type="match status" value="1"/>
</dbReference>